<evidence type="ECO:0000313" key="2">
    <source>
        <dbReference type="Proteomes" id="UP000661691"/>
    </source>
</evidence>
<gene>
    <name evidence="1" type="ORF">IC620_13775</name>
</gene>
<dbReference type="AlphaFoldDB" id="A0A926NH05"/>
<accession>A0A926NH05</accession>
<evidence type="ECO:0000313" key="1">
    <source>
        <dbReference type="EMBL" id="MBD1373419.1"/>
    </source>
</evidence>
<dbReference type="EMBL" id="JACXAH010000025">
    <property type="protein sequence ID" value="MBD1373419.1"/>
    <property type="molecule type" value="Genomic_DNA"/>
</dbReference>
<dbReference type="Proteomes" id="UP000661691">
    <property type="component" value="Unassembled WGS sequence"/>
</dbReference>
<protein>
    <submittedName>
        <fullName evidence="1">Uncharacterized protein</fullName>
    </submittedName>
</protein>
<reference evidence="1" key="1">
    <citation type="submission" date="2020-09" db="EMBL/GenBank/DDBJ databases">
        <title>A novel bacterium of genus Hazenella, isolated from South China Sea.</title>
        <authorList>
            <person name="Huang H."/>
            <person name="Mo K."/>
            <person name="Hu Y."/>
        </authorList>
    </citation>
    <scope>NUCLEOTIDE SEQUENCE</scope>
    <source>
        <strain evidence="1">IB182357</strain>
    </source>
</reference>
<name>A0A926NH05_9BACL</name>
<keyword evidence="2" id="KW-1185">Reference proteome</keyword>
<sequence>MEIKFWYDQYEQKLVVCHLKTGNYKEITNQAKMDTFLRAHAMTLEECQYPVETMDCIGLFQKKSTFQMIKEWMTHKNRSE</sequence>
<comment type="caution">
    <text evidence="1">The sequence shown here is derived from an EMBL/GenBank/DDBJ whole genome shotgun (WGS) entry which is preliminary data.</text>
</comment>
<dbReference type="RefSeq" id="WP_191142513.1">
    <property type="nucleotide sequence ID" value="NZ_JACXAH010000025.1"/>
</dbReference>
<proteinExistence type="predicted"/>
<organism evidence="1 2">
    <name type="scientific">Polycladospora coralii</name>
    <dbReference type="NCBI Taxonomy" id="2771432"/>
    <lineage>
        <taxon>Bacteria</taxon>
        <taxon>Bacillati</taxon>
        <taxon>Bacillota</taxon>
        <taxon>Bacilli</taxon>
        <taxon>Bacillales</taxon>
        <taxon>Thermoactinomycetaceae</taxon>
        <taxon>Polycladospora</taxon>
    </lineage>
</organism>